<dbReference type="AlphaFoldDB" id="E4WSA3"/>
<dbReference type="EMBL" id="FN653015">
    <property type="protein sequence ID" value="CBY20636.1"/>
    <property type="molecule type" value="Genomic_DNA"/>
</dbReference>
<dbReference type="PANTHER" id="PTHR12775">
    <property type="entry name" value="PROTEIN C20ORF43 HOMOLOG"/>
    <property type="match status" value="1"/>
</dbReference>
<dbReference type="PANTHER" id="PTHR12775:SF0">
    <property type="entry name" value="REPLICATION TERMINATION FACTOR 2"/>
    <property type="match status" value="1"/>
</dbReference>
<sequence length="260" mass="29126">MHKKSMHIRNMKDMTELTLVINPNHKKELTPVTMLNGTSTVAGTEDGSPYHCPITGLEMNGRYRFVFFLTCGCVVSERAYQNVTDGNCPKCSKPYGKTDCVDINPVATDRKERAKENMEQRRLICKEARREAKLREKVGDTGDFSKEDNISAWLNNANADRRGSSSSSVDTGISDTRRLSMVSGLSATGSIGEAEDKQTRKRRLEAWAKEERRKSLGDEEKAKRIRLIKEQLLKKKRAIIAARIAEESSDSDSSDSSDSD</sequence>
<name>E4WSA3_OIKDI</name>
<reference evidence="4" key="1">
    <citation type="journal article" date="2010" name="Science">
        <title>Plasticity of animal genome architecture unmasked by rapid evolution of a pelagic tunicate.</title>
        <authorList>
            <person name="Denoeud F."/>
            <person name="Henriet S."/>
            <person name="Mungpakdee S."/>
            <person name="Aury J.M."/>
            <person name="Da Silva C."/>
            <person name="Brinkmann H."/>
            <person name="Mikhaleva J."/>
            <person name="Olsen L.C."/>
            <person name="Jubin C."/>
            <person name="Canestro C."/>
            <person name="Bouquet J.M."/>
            <person name="Danks G."/>
            <person name="Poulain J."/>
            <person name="Campsteijn C."/>
            <person name="Adamski M."/>
            <person name="Cross I."/>
            <person name="Yadetie F."/>
            <person name="Muffato M."/>
            <person name="Louis A."/>
            <person name="Butcher S."/>
            <person name="Tsagkogeorga G."/>
            <person name="Konrad A."/>
            <person name="Singh S."/>
            <person name="Jensen M.F."/>
            <person name="Cong E.H."/>
            <person name="Eikeseth-Otteraa H."/>
            <person name="Noel B."/>
            <person name="Anthouard V."/>
            <person name="Porcel B.M."/>
            <person name="Kachouri-Lafond R."/>
            <person name="Nishino A."/>
            <person name="Ugolini M."/>
            <person name="Chourrout P."/>
            <person name="Nishida H."/>
            <person name="Aasland R."/>
            <person name="Huzurbazar S."/>
            <person name="Westhof E."/>
            <person name="Delsuc F."/>
            <person name="Lehrach H."/>
            <person name="Reinhardt R."/>
            <person name="Weissenbach J."/>
            <person name="Roy S.W."/>
            <person name="Artiguenave F."/>
            <person name="Postlethwait J.H."/>
            <person name="Manak J.R."/>
            <person name="Thompson E.M."/>
            <person name="Jaillon O."/>
            <person name="Du Pasquier L."/>
            <person name="Boudinot P."/>
            <person name="Liberles D.A."/>
            <person name="Volff J.N."/>
            <person name="Philippe H."/>
            <person name="Lenhard B."/>
            <person name="Roest Crollius H."/>
            <person name="Wincker P."/>
            <person name="Chourrout D."/>
        </authorList>
    </citation>
    <scope>NUCLEOTIDE SEQUENCE [LARGE SCALE GENOMIC DNA]</scope>
</reference>
<dbReference type="GO" id="GO:0006274">
    <property type="term" value="P:DNA replication termination"/>
    <property type="evidence" value="ECO:0007669"/>
    <property type="project" value="TreeGrafter"/>
</dbReference>
<dbReference type="InterPro" id="IPR006735">
    <property type="entry name" value="Rtf2"/>
</dbReference>
<evidence type="ECO:0000256" key="1">
    <source>
        <dbReference type="ARBA" id="ARBA00009885"/>
    </source>
</evidence>
<evidence type="ECO:0000256" key="3">
    <source>
        <dbReference type="ARBA" id="ARBA00030367"/>
    </source>
</evidence>
<evidence type="ECO:0000313" key="5">
    <source>
        <dbReference type="Proteomes" id="UP000001307"/>
    </source>
</evidence>
<organism evidence="4">
    <name type="scientific">Oikopleura dioica</name>
    <name type="common">Tunicate</name>
    <dbReference type="NCBI Taxonomy" id="34765"/>
    <lineage>
        <taxon>Eukaryota</taxon>
        <taxon>Metazoa</taxon>
        <taxon>Chordata</taxon>
        <taxon>Tunicata</taxon>
        <taxon>Appendicularia</taxon>
        <taxon>Copelata</taxon>
        <taxon>Oikopleuridae</taxon>
        <taxon>Oikopleura</taxon>
    </lineage>
</organism>
<dbReference type="Proteomes" id="UP000001307">
    <property type="component" value="Unassembled WGS sequence"/>
</dbReference>
<keyword evidence="5" id="KW-1185">Reference proteome</keyword>
<comment type="similarity">
    <text evidence="1">Belongs to the rtf2 family.</text>
</comment>
<proteinExistence type="inferred from homology"/>
<evidence type="ECO:0000313" key="4">
    <source>
        <dbReference type="EMBL" id="CBY20636.1"/>
    </source>
</evidence>
<dbReference type="Pfam" id="PF04641">
    <property type="entry name" value="Rtf2"/>
    <property type="match status" value="1"/>
</dbReference>
<evidence type="ECO:0000256" key="2">
    <source>
        <dbReference type="ARBA" id="ARBA00015157"/>
    </source>
</evidence>
<dbReference type="CDD" id="cd16653">
    <property type="entry name" value="RING-like_Rtf2"/>
    <property type="match status" value="1"/>
</dbReference>
<protein>
    <recommendedName>
        <fullName evidence="2">Replication termination factor 2</fullName>
    </recommendedName>
    <alternativeName>
        <fullName evidence="3">Replication termination factor 2 domain-containing protein 1</fullName>
    </alternativeName>
</protein>
<dbReference type="InterPro" id="IPR027799">
    <property type="entry name" value="Rtf2_RING-finger"/>
</dbReference>
<gene>
    <name evidence="4" type="ORF">GSOID_T00000638001</name>
</gene>
<dbReference type="InParanoid" id="E4WSA3"/>
<dbReference type="OrthoDB" id="247013at2759"/>
<accession>E4WSA3</accession>
<dbReference type="GO" id="GO:0005634">
    <property type="term" value="C:nucleus"/>
    <property type="evidence" value="ECO:0007669"/>
    <property type="project" value="TreeGrafter"/>
</dbReference>